<proteinExistence type="predicted"/>
<reference evidence="1 2" key="1">
    <citation type="journal article" date="2008" name="Nature">
        <title>The genome of the model beetle and pest Tribolium castaneum.</title>
        <authorList>
            <consortium name="Tribolium Genome Sequencing Consortium"/>
            <person name="Richards S."/>
            <person name="Gibbs R.A."/>
            <person name="Weinstock G.M."/>
            <person name="Brown S.J."/>
            <person name="Denell R."/>
            <person name="Beeman R.W."/>
            <person name="Gibbs R."/>
            <person name="Beeman R.W."/>
            <person name="Brown S.J."/>
            <person name="Bucher G."/>
            <person name="Friedrich M."/>
            <person name="Grimmelikhuijzen C.J."/>
            <person name="Klingler M."/>
            <person name="Lorenzen M."/>
            <person name="Richards S."/>
            <person name="Roth S."/>
            <person name="Schroder R."/>
            <person name="Tautz D."/>
            <person name="Zdobnov E.M."/>
            <person name="Muzny D."/>
            <person name="Gibbs R.A."/>
            <person name="Weinstock G.M."/>
            <person name="Attaway T."/>
            <person name="Bell S."/>
            <person name="Buhay C.J."/>
            <person name="Chandrabose M.N."/>
            <person name="Chavez D."/>
            <person name="Clerk-Blankenburg K.P."/>
            <person name="Cree A."/>
            <person name="Dao M."/>
            <person name="Davis C."/>
            <person name="Chacko J."/>
            <person name="Dinh H."/>
            <person name="Dugan-Rocha S."/>
            <person name="Fowler G."/>
            <person name="Garner T.T."/>
            <person name="Garnes J."/>
            <person name="Gnirke A."/>
            <person name="Hawes A."/>
            <person name="Hernandez J."/>
            <person name="Hines S."/>
            <person name="Holder M."/>
            <person name="Hume J."/>
            <person name="Jhangiani S.N."/>
            <person name="Joshi V."/>
            <person name="Khan Z.M."/>
            <person name="Jackson L."/>
            <person name="Kovar C."/>
            <person name="Kowis A."/>
            <person name="Lee S."/>
            <person name="Lewis L.R."/>
            <person name="Margolis J."/>
            <person name="Morgan M."/>
            <person name="Nazareth L.V."/>
            <person name="Nguyen N."/>
            <person name="Okwuonu G."/>
            <person name="Parker D."/>
            <person name="Richards S."/>
            <person name="Ruiz S.J."/>
            <person name="Santibanez J."/>
            <person name="Savard J."/>
            <person name="Scherer S.E."/>
            <person name="Schneider B."/>
            <person name="Sodergren E."/>
            <person name="Tautz D."/>
            <person name="Vattahil S."/>
            <person name="Villasana D."/>
            <person name="White C.S."/>
            <person name="Wright R."/>
            <person name="Park Y."/>
            <person name="Beeman R.W."/>
            <person name="Lord J."/>
            <person name="Oppert B."/>
            <person name="Lorenzen M."/>
            <person name="Brown S."/>
            <person name="Wang L."/>
            <person name="Savard J."/>
            <person name="Tautz D."/>
            <person name="Richards S."/>
            <person name="Weinstock G."/>
            <person name="Gibbs R.A."/>
            <person name="Liu Y."/>
            <person name="Worley K."/>
            <person name="Weinstock G."/>
            <person name="Elsik C.G."/>
            <person name="Reese J.T."/>
            <person name="Elhaik E."/>
            <person name="Landan G."/>
            <person name="Graur D."/>
            <person name="Arensburger P."/>
            <person name="Atkinson P."/>
            <person name="Beeman R.W."/>
            <person name="Beidler J."/>
            <person name="Brown S.J."/>
            <person name="Demuth J.P."/>
            <person name="Drury D.W."/>
            <person name="Du Y.Z."/>
            <person name="Fujiwara H."/>
            <person name="Lorenzen M."/>
            <person name="Maselli V."/>
            <person name="Osanai M."/>
            <person name="Park Y."/>
            <person name="Robertson H.M."/>
            <person name="Tu Z."/>
            <person name="Wang J.J."/>
            <person name="Wang S."/>
            <person name="Richards S."/>
            <person name="Song H."/>
            <person name="Zhang L."/>
            <person name="Sodergren E."/>
            <person name="Werner D."/>
            <person name="Stanke M."/>
            <person name="Morgenstern B."/>
            <person name="Solovyev V."/>
            <person name="Kosarev P."/>
            <person name="Brown G."/>
            <person name="Chen H.C."/>
            <person name="Ermolaeva O."/>
            <person name="Hlavina W."/>
            <person name="Kapustin Y."/>
            <person name="Kiryutin B."/>
            <person name="Kitts P."/>
            <person name="Maglott D."/>
            <person name="Pruitt K."/>
            <person name="Sapojnikov V."/>
            <person name="Souvorov A."/>
            <person name="Mackey A.J."/>
            <person name="Waterhouse R.M."/>
            <person name="Wyder S."/>
            <person name="Zdobnov E.M."/>
            <person name="Zdobnov E.M."/>
            <person name="Wyder S."/>
            <person name="Kriventseva E.V."/>
            <person name="Kadowaki T."/>
            <person name="Bork P."/>
            <person name="Aranda M."/>
            <person name="Bao R."/>
            <person name="Beermann A."/>
            <person name="Berns N."/>
            <person name="Bolognesi R."/>
            <person name="Bonneton F."/>
            <person name="Bopp D."/>
            <person name="Brown S.J."/>
            <person name="Bucher G."/>
            <person name="Butts T."/>
            <person name="Chaumot A."/>
            <person name="Denell R.E."/>
            <person name="Ferrier D.E."/>
            <person name="Friedrich M."/>
            <person name="Gordon C.M."/>
            <person name="Jindra M."/>
            <person name="Klingler M."/>
            <person name="Lan Q."/>
            <person name="Lattorff H.M."/>
            <person name="Laudet V."/>
            <person name="von Levetsow C."/>
            <person name="Liu Z."/>
            <person name="Lutz R."/>
            <person name="Lynch J.A."/>
            <person name="da Fonseca R.N."/>
            <person name="Posnien N."/>
            <person name="Reuter R."/>
            <person name="Roth S."/>
            <person name="Savard J."/>
            <person name="Schinko J.B."/>
            <person name="Schmitt C."/>
            <person name="Schoppmeier M."/>
            <person name="Schroder R."/>
            <person name="Shippy T.D."/>
            <person name="Simonnet F."/>
            <person name="Marques-Souza H."/>
            <person name="Tautz D."/>
            <person name="Tomoyasu Y."/>
            <person name="Trauner J."/>
            <person name="Van der Zee M."/>
            <person name="Vervoort M."/>
            <person name="Wittkopp N."/>
            <person name="Wimmer E.A."/>
            <person name="Yang X."/>
            <person name="Jones A.K."/>
            <person name="Sattelle D.B."/>
            <person name="Ebert P.R."/>
            <person name="Nelson D."/>
            <person name="Scott J.G."/>
            <person name="Beeman R.W."/>
            <person name="Muthukrishnan S."/>
            <person name="Kramer K.J."/>
            <person name="Arakane Y."/>
            <person name="Beeman R.W."/>
            <person name="Zhu Q."/>
            <person name="Hogenkamp D."/>
            <person name="Dixit R."/>
            <person name="Oppert B."/>
            <person name="Jiang H."/>
            <person name="Zou Z."/>
            <person name="Marshall J."/>
            <person name="Elpidina E."/>
            <person name="Vinokurov K."/>
            <person name="Oppert C."/>
            <person name="Zou Z."/>
            <person name="Evans J."/>
            <person name="Lu Z."/>
            <person name="Zhao P."/>
            <person name="Sumathipala N."/>
            <person name="Altincicek B."/>
            <person name="Vilcinskas A."/>
            <person name="Williams M."/>
            <person name="Hultmark D."/>
            <person name="Hetru C."/>
            <person name="Jiang H."/>
            <person name="Grimmelikhuijzen C.J."/>
            <person name="Hauser F."/>
            <person name="Cazzamali G."/>
            <person name="Williamson M."/>
            <person name="Park Y."/>
            <person name="Li B."/>
            <person name="Tanaka Y."/>
            <person name="Predel R."/>
            <person name="Neupert S."/>
            <person name="Schachtner J."/>
            <person name="Verleyen P."/>
            <person name="Raible F."/>
            <person name="Bork P."/>
            <person name="Friedrich M."/>
            <person name="Walden K.K."/>
            <person name="Robertson H.M."/>
            <person name="Angeli S."/>
            <person name="Foret S."/>
            <person name="Bucher G."/>
            <person name="Schuetz S."/>
            <person name="Maleszka R."/>
            <person name="Wimmer E.A."/>
            <person name="Beeman R.W."/>
            <person name="Lorenzen M."/>
            <person name="Tomoyasu Y."/>
            <person name="Miller S.C."/>
            <person name="Grossmann D."/>
            <person name="Bucher G."/>
        </authorList>
    </citation>
    <scope>NUCLEOTIDE SEQUENCE [LARGE SCALE GENOMIC DNA]</scope>
    <source>
        <strain evidence="1 2">Georgia GA2</strain>
    </source>
</reference>
<dbReference type="InParanoid" id="D7EIT7"/>
<organism evidence="1 2">
    <name type="scientific">Tribolium castaneum</name>
    <name type="common">Red flour beetle</name>
    <dbReference type="NCBI Taxonomy" id="7070"/>
    <lineage>
        <taxon>Eukaryota</taxon>
        <taxon>Metazoa</taxon>
        <taxon>Ecdysozoa</taxon>
        <taxon>Arthropoda</taxon>
        <taxon>Hexapoda</taxon>
        <taxon>Insecta</taxon>
        <taxon>Pterygota</taxon>
        <taxon>Neoptera</taxon>
        <taxon>Endopterygota</taxon>
        <taxon>Coleoptera</taxon>
        <taxon>Polyphaga</taxon>
        <taxon>Cucujiformia</taxon>
        <taxon>Tenebrionidae</taxon>
        <taxon>Tenebrionidae incertae sedis</taxon>
        <taxon>Tribolium</taxon>
    </lineage>
</organism>
<gene>
    <name evidence="1" type="primary">GLEAN_02079</name>
    <name evidence="1" type="ORF">TcasGA2_TC002079</name>
</gene>
<dbReference type="AlphaFoldDB" id="D7EIT7"/>
<name>D7EIT7_TRICA</name>
<keyword evidence="2" id="KW-1185">Reference proteome</keyword>
<evidence type="ECO:0000313" key="1">
    <source>
        <dbReference type="EMBL" id="EFA12373.1"/>
    </source>
</evidence>
<dbReference type="HOGENOM" id="CLU_2052634_0_0_1"/>
<protein>
    <submittedName>
        <fullName evidence="1">Uncharacterized protein</fullName>
    </submittedName>
</protein>
<reference evidence="1 2" key="2">
    <citation type="journal article" date="2010" name="Nucleic Acids Res.">
        <title>BeetleBase in 2010: revisions to provide comprehensive genomic information for Tribolium castaneum.</title>
        <authorList>
            <person name="Kim H.S."/>
            <person name="Murphy T."/>
            <person name="Xia J."/>
            <person name="Caragea D."/>
            <person name="Park Y."/>
            <person name="Beeman R.W."/>
            <person name="Lorenzen M.D."/>
            <person name="Butcher S."/>
            <person name="Manak J.R."/>
            <person name="Brown S.J."/>
        </authorList>
    </citation>
    <scope>GENOME REANNOTATION</scope>
    <source>
        <strain evidence="1 2">Georgia GA2</strain>
    </source>
</reference>
<dbReference type="Proteomes" id="UP000007266">
    <property type="component" value="Linkage group 10"/>
</dbReference>
<dbReference type="EMBL" id="KQ971380">
    <property type="protein sequence ID" value="EFA12373.1"/>
    <property type="molecule type" value="Genomic_DNA"/>
</dbReference>
<accession>D7EIT7</accession>
<evidence type="ECO:0000313" key="2">
    <source>
        <dbReference type="Proteomes" id="UP000007266"/>
    </source>
</evidence>
<sequence>MTVAVPLTFDKYRTVPRCKKRLVITDCLRGLSVQYANGLGSCACILGAFPRKLNFVWKISRNGLRPVRVNPRKWGKTRKSGEKRVDVAPLDLGVGERDCQDGEFGERVTGLGIVGIKGLG</sequence>